<feature type="transmembrane region" description="Helical" evidence="1">
    <location>
        <begin position="408"/>
        <end position="427"/>
    </location>
</feature>
<dbReference type="Pfam" id="PF14472">
    <property type="entry name" value="DUF4429"/>
    <property type="match status" value="1"/>
</dbReference>
<feature type="transmembrane region" description="Helical" evidence="1">
    <location>
        <begin position="383"/>
        <end position="402"/>
    </location>
</feature>
<dbReference type="EMBL" id="JAERRF010000024">
    <property type="protein sequence ID" value="MBL1101079.1"/>
    <property type="molecule type" value="Genomic_DNA"/>
</dbReference>
<feature type="transmembrane region" description="Helical" evidence="1">
    <location>
        <begin position="651"/>
        <end position="669"/>
    </location>
</feature>
<keyword evidence="1" id="KW-0812">Transmembrane</keyword>
<evidence type="ECO:0000313" key="4">
    <source>
        <dbReference type="Proteomes" id="UP000634229"/>
    </source>
</evidence>
<gene>
    <name evidence="3" type="ORF">JK363_31345</name>
</gene>
<name>A0ABS1NM32_9ACTN</name>
<sequence length="700" mass="76474">MATRWEGGGGTRLEFDGRHCVLTYARQGHRSLLHALSGRPVPVQALSGIVLSPPRGHARWGMLRLVPHPGADAVAGVLGNQLPEAADPYVVRFHRSELQQAEQLHRLLERAIAEAGPQHHSGIVMPVPSPPRVLRAVLSQAEFDGRMLRLTGGAHHGSDGAPRVIPIAALDGLTYTHRPFPTLRLHLPGGGAPPPEPFDDPDTLVLNALREGANVLFAARLLEAHRAAEARRSSVRVRIDSAADDHTAFAARAELGAGTAGAVRIRTPSDAPHAREITHLQVERSVAFGDVRVVEDALMHAALRWAYASGATYLTGRVTAGAQRRTLYHRHGFGTREDADRPPASSRPCLVLGAYASRREHDVLGVLDDVAPRQRFAAGCGSWVVAFLLFFAVFLVAGAYRLAAGPQIAGVPLGFLPVAAFITLVAWPRCRAALRAREMKEAKGARAVMMADPRPPVLYLRSFRDDKQARQPSRPGSLVTEEEAVATAMAGIGPFIGLDDEIETLGAAKGRVREKDWRPAVTTLMSSCRLTVMRCGEGESLFWELQQAQRLLRPEQLVILVPGDQDLYEHFRERAALLLPHPLPGLSFRRPAGQRLVAALRFSEDWSPRAVSLQMPRALRFFSLESCLVFRLLPELRDFPYDRLAFWRRRVVFFAITAVALAVLLGRGLPLLEALTTMSTPPDVHVPDFPTFAPPSTGNG</sequence>
<accession>A0ABS1NM32</accession>
<evidence type="ECO:0000313" key="3">
    <source>
        <dbReference type="EMBL" id="MBL1101079.1"/>
    </source>
</evidence>
<feature type="domain" description="DUF4429" evidence="2">
    <location>
        <begin position="14"/>
        <end position="104"/>
    </location>
</feature>
<evidence type="ECO:0000259" key="2">
    <source>
        <dbReference type="Pfam" id="PF14472"/>
    </source>
</evidence>
<protein>
    <submittedName>
        <fullName evidence="3">DUF4429 domain-containing protein</fullName>
    </submittedName>
</protein>
<keyword evidence="1" id="KW-1133">Transmembrane helix</keyword>
<organism evidence="3 4">
    <name type="scientific">Streptomyces coffeae</name>
    <dbReference type="NCBI Taxonomy" id="621382"/>
    <lineage>
        <taxon>Bacteria</taxon>
        <taxon>Bacillati</taxon>
        <taxon>Actinomycetota</taxon>
        <taxon>Actinomycetes</taxon>
        <taxon>Kitasatosporales</taxon>
        <taxon>Streptomycetaceae</taxon>
        <taxon>Streptomyces</taxon>
    </lineage>
</organism>
<proteinExistence type="predicted"/>
<evidence type="ECO:0000256" key="1">
    <source>
        <dbReference type="SAM" id="Phobius"/>
    </source>
</evidence>
<keyword evidence="4" id="KW-1185">Reference proteome</keyword>
<reference evidence="3 4" key="1">
    <citation type="submission" date="2021-01" db="EMBL/GenBank/DDBJ databases">
        <title>WGS of actinomycetes isolated from Thailand.</title>
        <authorList>
            <person name="Thawai C."/>
        </authorList>
    </citation>
    <scope>NUCLEOTIDE SEQUENCE [LARGE SCALE GENOMIC DNA]</scope>
    <source>
        <strain evidence="3 4">CA1R205</strain>
    </source>
</reference>
<dbReference type="InterPro" id="IPR027860">
    <property type="entry name" value="DUF4429"/>
</dbReference>
<keyword evidence="1" id="KW-0472">Membrane</keyword>
<dbReference type="Proteomes" id="UP000634229">
    <property type="component" value="Unassembled WGS sequence"/>
</dbReference>
<comment type="caution">
    <text evidence="3">The sequence shown here is derived from an EMBL/GenBank/DDBJ whole genome shotgun (WGS) entry which is preliminary data.</text>
</comment>
<dbReference type="RefSeq" id="WP_201880353.1">
    <property type="nucleotide sequence ID" value="NZ_JAERRF010000024.1"/>
</dbReference>